<dbReference type="SUPFAM" id="SSF53335">
    <property type="entry name" value="S-adenosyl-L-methionine-dependent methyltransferases"/>
    <property type="match status" value="1"/>
</dbReference>
<reference evidence="4 5" key="1">
    <citation type="submission" date="2019-03" db="EMBL/GenBank/DDBJ databases">
        <title>Genomic Encyclopedia of Type Strains, Phase IV (KMG-IV): sequencing the most valuable type-strain genomes for metagenomic binning, comparative biology and taxonomic classification.</title>
        <authorList>
            <person name="Goeker M."/>
        </authorList>
    </citation>
    <scope>NUCLEOTIDE SEQUENCE [LARGE SCALE GENOMIC DNA]</scope>
    <source>
        <strain evidence="4 5">DSM 29487</strain>
    </source>
</reference>
<dbReference type="GO" id="GO:0008171">
    <property type="term" value="F:O-methyltransferase activity"/>
    <property type="evidence" value="ECO:0007669"/>
    <property type="project" value="InterPro"/>
</dbReference>
<dbReference type="Proteomes" id="UP000295515">
    <property type="component" value="Unassembled WGS sequence"/>
</dbReference>
<dbReference type="GO" id="GO:0032259">
    <property type="term" value="P:methylation"/>
    <property type="evidence" value="ECO:0007669"/>
    <property type="project" value="UniProtKB-KW"/>
</dbReference>
<keyword evidence="2 4" id="KW-0808">Transferase</keyword>
<dbReference type="GO" id="GO:0008757">
    <property type="term" value="F:S-adenosylmethionine-dependent methyltransferase activity"/>
    <property type="evidence" value="ECO:0007669"/>
    <property type="project" value="TreeGrafter"/>
</dbReference>
<evidence type="ECO:0000256" key="1">
    <source>
        <dbReference type="ARBA" id="ARBA00022603"/>
    </source>
</evidence>
<dbReference type="InterPro" id="IPR029063">
    <property type="entry name" value="SAM-dependent_MTases_sf"/>
</dbReference>
<sequence length="202" mass="23708">MVRVMDLEELEQDALKRNIPVMQKEGILFLISQLQDMKATSCLEIGSAIGYSAMMMVTHVEGLQVETIELNDERYQEAVKNITERNLQDKITIHHDDALSFDVSQLQHAPYDCLFIDAAKAQYQKFFEKYVPFVLEKGIIIVDNLDFHGMIFDIDHIKNRNTKQLVKKIKRFKDWIFNHEDYDVEYYQIGDGICVIKRKEKE</sequence>
<comment type="caution">
    <text evidence="4">The sequence shown here is derived from an EMBL/GenBank/DDBJ whole genome shotgun (WGS) entry which is preliminary data.</text>
</comment>
<name>A0A4R3Z832_9FIRM</name>
<proteinExistence type="predicted"/>
<evidence type="ECO:0000313" key="4">
    <source>
        <dbReference type="EMBL" id="TCW02773.1"/>
    </source>
</evidence>
<dbReference type="GeneID" id="98913903"/>
<dbReference type="AlphaFoldDB" id="A0A4R3Z832"/>
<dbReference type="Pfam" id="PF01596">
    <property type="entry name" value="Methyltransf_3"/>
    <property type="match status" value="1"/>
</dbReference>
<dbReference type="InterPro" id="IPR050362">
    <property type="entry name" value="Cation-dep_OMT"/>
</dbReference>
<keyword evidence="1 4" id="KW-0489">Methyltransferase</keyword>
<protein>
    <submittedName>
        <fullName evidence="4">Putative O-methyltransferase YrrM</fullName>
    </submittedName>
</protein>
<evidence type="ECO:0000256" key="3">
    <source>
        <dbReference type="ARBA" id="ARBA00022691"/>
    </source>
</evidence>
<keyword evidence="3" id="KW-0949">S-adenosyl-L-methionine</keyword>
<dbReference type="EMBL" id="SMCQ01000001">
    <property type="protein sequence ID" value="TCW02773.1"/>
    <property type="molecule type" value="Genomic_DNA"/>
</dbReference>
<dbReference type="InterPro" id="IPR002935">
    <property type="entry name" value="SAM_O-MeTrfase"/>
</dbReference>
<dbReference type="RefSeq" id="WP_066448509.1">
    <property type="nucleotide sequence ID" value="NZ_CAUWFI010000002.1"/>
</dbReference>
<gene>
    <name evidence="4" type="ORF">EDD60_10174</name>
</gene>
<dbReference type="PROSITE" id="PS51682">
    <property type="entry name" value="SAM_OMT_I"/>
    <property type="match status" value="1"/>
</dbReference>
<dbReference type="PANTHER" id="PTHR10509:SF14">
    <property type="entry name" value="CAFFEOYL-COA O-METHYLTRANSFERASE 3-RELATED"/>
    <property type="match status" value="1"/>
</dbReference>
<dbReference type="PANTHER" id="PTHR10509">
    <property type="entry name" value="O-METHYLTRANSFERASE-RELATED"/>
    <property type="match status" value="1"/>
</dbReference>
<keyword evidence="5" id="KW-1185">Reference proteome</keyword>
<accession>A0A4R3Z832</accession>
<organism evidence="4 5">
    <name type="scientific">Longibaculum muris</name>
    <dbReference type="NCBI Taxonomy" id="1796628"/>
    <lineage>
        <taxon>Bacteria</taxon>
        <taxon>Bacillati</taxon>
        <taxon>Bacillota</taxon>
        <taxon>Erysipelotrichia</taxon>
        <taxon>Erysipelotrichales</taxon>
        <taxon>Coprobacillaceae</taxon>
        <taxon>Longibaculum</taxon>
    </lineage>
</organism>
<evidence type="ECO:0000256" key="2">
    <source>
        <dbReference type="ARBA" id="ARBA00022679"/>
    </source>
</evidence>
<dbReference type="Gene3D" id="3.40.50.150">
    <property type="entry name" value="Vaccinia Virus protein VP39"/>
    <property type="match status" value="1"/>
</dbReference>
<evidence type="ECO:0000313" key="5">
    <source>
        <dbReference type="Proteomes" id="UP000295515"/>
    </source>
</evidence>